<evidence type="ECO:0000256" key="2">
    <source>
        <dbReference type="SAM" id="SignalP"/>
    </source>
</evidence>
<dbReference type="SUPFAM" id="SSF52047">
    <property type="entry name" value="RNI-like"/>
    <property type="match status" value="1"/>
</dbReference>
<dbReference type="Pfam" id="PF09479">
    <property type="entry name" value="Flg_new"/>
    <property type="match status" value="3"/>
</dbReference>
<keyword evidence="4" id="KW-1185">Reference proteome</keyword>
<evidence type="ECO:0000256" key="1">
    <source>
        <dbReference type="ARBA" id="ARBA00004196"/>
    </source>
</evidence>
<dbReference type="InterPro" id="IPR053139">
    <property type="entry name" value="Surface_bspA-like"/>
</dbReference>
<dbReference type="Gene3D" id="3.40.50.12480">
    <property type="match status" value="1"/>
</dbReference>
<dbReference type="Proteomes" id="UP000016648">
    <property type="component" value="Unassembled WGS sequence"/>
</dbReference>
<gene>
    <name evidence="3" type="ORF">HMPREF9135_2449</name>
</gene>
<evidence type="ECO:0000313" key="3">
    <source>
        <dbReference type="EMBL" id="ERK39618.1"/>
    </source>
</evidence>
<keyword evidence="2" id="KW-0732">Signal</keyword>
<accession>U2QE70</accession>
<feature type="chain" id="PRO_5004633187" evidence="2">
    <location>
        <begin position="28"/>
        <end position="1489"/>
    </location>
</feature>
<dbReference type="SUPFAM" id="SSF52058">
    <property type="entry name" value="L domain-like"/>
    <property type="match status" value="2"/>
</dbReference>
<proteinExistence type="predicted"/>
<dbReference type="Gene3D" id="3.80.10.10">
    <property type="entry name" value="Ribonuclease Inhibitor"/>
    <property type="match status" value="5"/>
</dbReference>
<dbReference type="InterPro" id="IPR026906">
    <property type="entry name" value="LRR_5"/>
</dbReference>
<dbReference type="InterPro" id="IPR042229">
    <property type="entry name" value="Listeria/Bacterioides_rpt_sf"/>
</dbReference>
<dbReference type="PANTHER" id="PTHR45661:SF3">
    <property type="entry name" value="IG-LIKE DOMAIN-CONTAINING PROTEIN"/>
    <property type="match status" value="1"/>
</dbReference>
<organism evidence="3 4">
    <name type="scientific">Segatella baroniae F0067</name>
    <dbReference type="NCBI Taxonomy" id="1115809"/>
    <lineage>
        <taxon>Bacteria</taxon>
        <taxon>Pseudomonadati</taxon>
        <taxon>Bacteroidota</taxon>
        <taxon>Bacteroidia</taxon>
        <taxon>Bacteroidales</taxon>
        <taxon>Prevotellaceae</taxon>
        <taxon>Segatella</taxon>
    </lineage>
</organism>
<dbReference type="InterPro" id="IPR013378">
    <property type="entry name" value="InlB-like_B-rpt"/>
</dbReference>
<evidence type="ECO:0000313" key="4">
    <source>
        <dbReference type="Proteomes" id="UP000016648"/>
    </source>
</evidence>
<dbReference type="Pfam" id="PF13306">
    <property type="entry name" value="LRR_5"/>
    <property type="match status" value="5"/>
</dbReference>
<feature type="signal peptide" evidence="2">
    <location>
        <begin position="1"/>
        <end position="27"/>
    </location>
</feature>
<dbReference type="GO" id="GO:0030313">
    <property type="term" value="C:cell envelope"/>
    <property type="evidence" value="ECO:0007669"/>
    <property type="project" value="UniProtKB-SubCell"/>
</dbReference>
<reference evidence="3 4" key="1">
    <citation type="submission" date="2013-08" db="EMBL/GenBank/DDBJ databases">
        <authorList>
            <person name="Durkin A.S."/>
            <person name="Haft D.R."/>
            <person name="McCorrison J."/>
            <person name="Torralba M."/>
            <person name="Gillis M."/>
            <person name="Haft D.H."/>
            <person name="Methe B."/>
            <person name="Sutton G."/>
            <person name="Nelson K.E."/>
        </authorList>
    </citation>
    <scope>NUCLEOTIDE SEQUENCE [LARGE SCALE GENOMIC DNA]</scope>
    <source>
        <strain evidence="3 4">F0067</strain>
    </source>
</reference>
<comment type="caution">
    <text evidence="3">The sequence shown here is derived from an EMBL/GenBank/DDBJ whole genome shotgun (WGS) entry which is preliminary data.</text>
</comment>
<dbReference type="EMBL" id="AWEY01000014">
    <property type="protein sequence ID" value="ERK39618.1"/>
    <property type="molecule type" value="Genomic_DNA"/>
</dbReference>
<dbReference type="PANTHER" id="PTHR45661">
    <property type="entry name" value="SURFACE ANTIGEN"/>
    <property type="match status" value="1"/>
</dbReference>
<comment type="subcellular location">
    <subcellularLocation>
        <location evidence="1">Cell envelope</location>
    </subcellularLocation>
</comment>
<protein>
    <submittedName>
        <fullName evidence="3">Repeat, TIGR02543 family</fullName>
    </submittedName>
</protein>
<dbReference type="InterPro" id="IPR032675">
    <property type="entry name" value="LRR_dom_sf"/>
</dbReference>
<dbReference type="NCBIfam" id="TIGR02543">
    <property type="entry name" value="List_Bact_rpt"/>
    <property type="match status" value="2"/>
</dbReference>
<name>U2QE70_9BACT</name>
<sequence>MILIKPMLMKKFFSLLLSVVAATTAWAQTTFTSGDFTYTVTDADAKTVSVKQANNQVGGDLVIPATAQNDGVSYSVTSIAESGFKDNANITSVVFPASMRSTGGSCFENCKNIASITLNDGLETIGDYLLWMQSGGNSNAKLTAVTIPSTVTSIGRGAFYNCTALAEITFSGTDEPITLNHASYAVFGNCPATKVNLDRDIEGSTVADFPTVQTLVVGGYVTKLHENMFRGCKQLTSVTLDNNLMEVGKACFYGCSELTAIDIPESLPTISESMFEGCTKLASVTLKGGLSTVGKDAFYNCALTSVTLPASVTSVGRQAFQGCPIEEFYISDCEEALSISAYSKISGKYFYIGRNLTFTEGTSIFSDVQTLVVGDDVTKLNENMFKDCKQLDSVTLGSGLKEVGKACFSGCSALTAIDIPASLATISESMFEECKNLASVTLHEGLSTVGKDAFYNCALTSVTLPASVTSVGRLAFQGCPIDTFRISDSQTPLSISAYSTISGKTFYLGRNLTFTEGTSIFSDVQTLVVGDDVTKLNEKMFENCKQLTSVTLGSGLKKVGKACFSGCSELTAIDIPASLDTLSESMFEGCKNLASVTLHEGLSTVGKDAFYNCHLTSVTLPASVTSVGREAFQGCPIDTFHISDSQTPLSISAYSTIPGKTFYIGRNLTFTEGTSMFGNVESLTLGGSMTTIPENFAQGKSTLKTLVVGEGIVNIVGAAAFRETGLTSVSLPSTLKVLPKETFEKCYSLATVTLAEGLEEIGHGAFYDCKALKEITLPASLKKIGTCVFQRNENLKKMVIADSDTALSYATGIHKYGVLNMTPAHTLDHIYVGRNIVRIDNLSNSIIAYAKVVELGEKVTSLGQLMPGTGNVSDIYVPWTTPIEQTEDICKGNYGDITLWVPGGTKEAYQAADIWKKFTKMNHHSTLVTLTASAHGTIANEKATAAGGSAQYRQAKDAPVAYTLTADTGYEPTALTDNGNAVSPLPDLGTAQSRANSEGEEYVTLAATFSPISYTLTYDLAGGAAAENPASYTIESDAITLVNPTREGYTFAGWTGTNLSEATVSVTIAKGSTDNRSYTATWTPIIYTITCDLAGGAAVENPASYTIESDAITLVNPTREGYTFNGWLLDGEGEAQMNVIIDKGSTGNKSYTATWKINSYTIYFEDCSDEVAPIVQEYGTAITPPDDPTREGYDFIGWNPELPKTMPAGDLTVTATWQIKHYTVTITGGGVTPDNYSPEYGAYVMLTILPDSDTELASLLVNNVDVTSQIADYRYIIEEVTGDVTVVATWKSSKEFITMTNGQASFSCDRDLDFSEVYGLTAYIASGFDRDGTVQLSKVDVVPANTGLFLVGTEGLTYKVPYATATSYYVNLLKPNLTAKVVPATEGGYTNFLYGKNNGVAGFYKASGTGELAAKKAYLQVPTSVAAAKSSLKIRFTDDDLTGIGRTRVDGMSGKGVYDLKGRKVADKLEGTRLPSGIYIVNGKKVYVK</sequence>
<dbReference type="Gene3D" id="2.60.40.4270">
    <property type="entry name" value="Listeria-Bacteroides repeat domain"/>
    <property type="match status" value="3"/>
</dbReference>
<dbReference type="PATRIC" id="fig|1115809.3.peg.1014"/>